<dbReference type="InterPro" id="IPR003797">
    <property type="entry name" value="DegV"/>
</dbReference>
<dbReference type="NCBIfam" id="TIGR00762">
    <property type="entry name" value="DegV"/>
    <property type="match status" value="1"/>
</dbReference>
<dbReference type="Gene3D" id="3.30.1180.10">
    <property type="match status" value="1"/>
</dbReference>
<sequence length="297" mass="33598">MKFGIVSDSSCDLAQEYTEKEKVTIVPFYVSFDGENYYREGKEIPVTEFYRKMEAQTGCYPKTSMPSVQDYRDAFLPYVMQGCPVLCICLTKTFSGSMQAALNAKQELAEEYPDAVIEVMDSQLVTVLQGMLVKEAVKLRNQGRSLEEAMEALAPIRSTGHIFFTTKDLKYLEHGGRIGKAASIAGSVLNIKPLLQYYDGELASPEICRGRKKSLQKMIEMFFSYIEKHQIRLEEYHLATGVGLPVAEYETFKQQLREGLQKRGYHVTEWEEIQIGATIGVHTGPYPMGVGFLKRCQ</sequence>
<dbReference type="PROSITE" id="PS51482">
    <property type="entry name" value="DEGV"/>
    <property type="match status" value="1"/>
</dbReference>
<accession>A0A9D2NBD2</accession>
<dbReference type="Proteomes" id="UP000823849">
    <property type="component" value="Unassembled WGS sequence"/>
</dbReference>
<dbReference type="AlphaFoldDB" id="A0A9D2NBD2"/>
<dbReference type="GO" id="GO:0008289">
    <property type="term" value="F:lipid binding"/>
    <property type="evidence" value="ECO:0007669"/>
    <property type="project" value="UniProtKB-KW"/>
</dbReference>
<dbReference type="PANTHER" id="PTHR33434">
    <property type="entry name" value="DEGV DOMAIN-CONTAINING PROTEIN DR_1986-RELATED"/>
    <property type="match status" value="1"/>
</dbReference>
<proteinExistence type="predicted"/>
<dbReference type="Pfam" id="PF02645">
    <property type="entry name" value="DegV"/>
    <property type="match status" value="1"/>
</dbReference>
<dbReference type="PANTHER" id="PTHR33434:SF2">
    <property type="entry name" value="FATTY ACID-BINDING PROTEIN TM_1468"/>
    <property type="match status" value="1"/>
</dbReference>
<comment type="caution">
    <text evidence="2">The sequence shown here is derived from an EMBL/GenBank/DDBJ whole genome shotgun (WGS) entry which is preliminary data.</text>
</comment>
<name>A0A9D2NBD2_9FIRM</name>
<dbReference type="InterPro" id="IPR043168">
    <property type="entry name" value="DegV_C"/>
</dbReference>
<keyword evidence="1" id="KW-0446">Lipid-binding</keyword>
<dbReference type="Gene3D" id="3.40.50.10170">
    <property type="match status" value="1"/>
</dbReference>
<evidence type="ECO:0000313" key="2">
    <source>
        <dbReference type="EMBL" id="HJC15782.1"/>
    </source>
</evidence>
<reference evidence="2" key="2">
    <citation type="submission" date="2021-04" db="EMBL/GenBank/DDBJ databases">
        <authorList>
            <person name="Gilroy R."/>
        </authorList>
    </citation>
    <scope>NUCLEOTIDE SEQUENCE</scope>
    <source>
        <strain evidence="2">CHK185-5351</strain>
    </source>
</reference>
<protein>
    <submittedName>
        <fullName evidence="2">DegV family protein</fullName>
    </submittedName>
</protein>
<organism evidence="2 3">
    <name type="scientific">Candidatus Fusicatenibacter intestinigallinarum</name>
    <dbReference type="NCBI Taxonomy" id="2838598"/>
    <lineage>
        <taxon>Bacteria</taxon>
        <taxon>Bacillati</taxon>
        <taxon>Bacillota</taxon>
        <taxon>Clostridia</taxon>
        <taxon>Lachnospirales</taxon>
        <taxon>Lachnospiraceae</taxon>
        <taxon>Fusicatenibacter</taxon>
    </lineage>
</organism>
<dbReference type="EMBL" id="DWWU01000034">
    <property type="protein sequence ID" value="HJC15782.1"/>
    <property type="molecule type" value="Genomic_DNA"/>
</dbReference>
<reference evidence="2" key="1">
    <citation type="journal article" date="2021" name="PeerJ">
        <title>Extensive microbial diversity within the chicken gut microbiome revealed by metagenomics and culture.</title>
        <authorList>
            <person name="Gilroy R."/>
            <person name="Ravi A."/>
            <person name="Getino M."/>
            <person name="Pursley I."/>
            <person name="Horton D.L."/>
            <person name="Alikhan N.F."/>
            <person name="Baker D."/>
            <person name="Gharbi K."/>
            <person name="Hall N."/>
            <person name="Watson M."/>
            <person name="Adriaenssens E.M."/>
            <person name="Foster-Nyarko E."/>
            <person name="Jarju S."/>
            <person name="Secka A."/>
            <person name="Antonio M."/>
            <person name="Oren A."/>
            <person name="Chaudhuri R.R."/>
            <person name="La Ragione R."/>
            <person name="Hildebrand F."/>
            <person name="Pallen M.J."/>
        </authorList>
    </citation>
    <scope>NUCLEOTIDE SEQUENCE</scope>
    <source>
        <strain evidence="2">CHK185-5351</strain>
    </source>
</reference>
<evidence type="ECO:0000313" key="3">
    <source>
        <dbReference type="Proteomes" id="UP000823849"/>
    </source>
</evidence>
<evidence type="ECO:0000256" key="1">
    <source>
        <dbReference type="ARBA" id="ARBA00023121"/>
    </source>
</evidence>
<dbReference type="SUPFAM" id="SSF82549">
    <property type="entry name" value="DAK1/DegV-like"/>
    <property type="match status" value="1"/>
</dbReference>
<gene>
    <name evidence="2" type="ORF">H9705_08155</name>
</gene>
<dbReference type="InterPro" id="IPR050270">
    <property type="entry name" value="DegV_domain_contain"/>
</dbReference>